<comment type="caution">
    <text evidence="2">The sequence shown here is derived from an EMBL/GenBank/DDBJ whole genome shotgun (WGS) entry which is preliminary data.</text>
</comment>
<feature type="region of interest" description="Disordered" evidence="1">
    <location>
        <begin position="49"/>
        <end position="84"/>
    </location>
</feature>
<dbReference type="Proteomes" id="UP001620295">
    <property type="component" value="Unassembled WGS sequence"/>
</dbReference>
<dbReference type="RefSeq" id="WP_358636412.1">
    <property type="nucleotide sequence ID" value="NZ_JBFACG010000005.1"/>
</dbReference>
<feature type="compositionally biased region" description="Polar residues" evidence="1">
    <location>
        <begin position="74"/>
        <end position="84"/>
    </location>
</feature>
<dbReference type="InterPro" id="IPR026496">
    <property type="entry name" value="GRASP_targ"/>
</dbReference>
<sequence>MAPTHTLDRPATSTVRPFGLSKTVPVTGEAFVLPALHLCPERQISVTETGTPFISEPSMKTKLTTTTQTKEDNQLATDTANDTD</sequence>
<evidence type="ECO:0000313" key="2">
    <source>
        <dbReference type="EMBL" id="MFK4265534.1"/>
    </source>
</evidence>
<accession>A0ABW8LHY8</accession>
<evidence type="ECO:0000256" key="1">
    <source>
        <dbReference type="SAM" id="MobiDB-lite"/>
    </source>
</evidence>
<organism evidence="2 3">
    <name type="scientific">Streptomyces milbemycinicus</name>
    <dbReference type="NCBI Taxonomy" id="476552"/>
    <lineage>
        <taxon>Bacteria</taxon>
        <taxon>Bacillati</taxon>
        <taxon>Actinomycetota</taxon>
        <taxon>Actinomycetes</taxon>
        <taxon>Kitasatosporales</taxon>
        <taxon>Streptomycetaceae</taxon>
        <taxon>Streptomyces</taxon>
    </lineage>
</organism>
<evidence type="ECO:0000313" key="3">
    <source>
        <dbReference type="Proteomes" id="UP001620295"/>
    </source>
</evidence>
<proteinExistence type="predicted"/>
<gene>
    <name evidence="2" type="primary">tgmA</name>
    <name evidence="2" type="ORF">ACI2L5_11390</name>
</gene>
<name>A0ABW8LHY8_9ACTN</name>
<protein>
    <submittedName>
        <fullName evidence="2">ATP-grasp-modified RiPP</fullName>
    </submittedName>
</protein>
<dbReference type="NCBIfam" id="TIGR04186">
    <property type="entry name" value="GRASP_targ"/>
    <property type="match status" value="1"/>
</dbReference>
<reference evidence="2 3" key="1">
    <citation type="submission" date="2024-11" db="EMBL/GenBank/DDBJ databases">
        <title>The Natural Products Discovery Center: Release of the First 8490 Sequenced Strains for Exploring Actinobacteria Biosynthetic Diversity.</title>
        <authorList>
            <person name="Kalkreuter E."/>
            <person name="Kautsar S.A."/>
            <person name="Yang D."/>
            <person name="Bader C.D."/>
            <person name="Teijaro C.N."/>
            <person name="Fluegel L."/>
            <person name="Davis C.M."/>
            <person name="Simpson J.R."/>
            <person name="Lauterbach L."/>
            <person name="Steele A.D."/>
            <person name="Gui C."/>
            <person name="Meng S."/>
            <person name="Li G."/>
            <person name="Viehrig K."/>
            <person name="Ye F."/>
            <person name="Su P."/>
            <person name="Kiefer A.F."/>
            <person name="Nichols A."/>
            <person name="Cepeda A.J."/>
            <person name="Yan W."/>
            <person name="Fan B."/>
            <person name="Jiang Y."/>
            <person name="Adhikari A."/>
            <person name="Zheng C.-J."/>
            <person name="Schuster L."/>
            <person name="Cowan T.M."/>
            <person name="Smanski M.J."/>
            <person name="Chevrette M.G."/>
            <person name="De Carvalho L.P.S."/>
            <person name="Shen B."/>
        </authorList>
    </citation>
    <scope>NUCLEOTIDE SEQUENCE [LARGE SCALE GENOMIC DNA]</scope>
    <source>
        <strain evidence="2 3">NPDC020863</strain>
    </source>
</reference>
<dbReference type="EMBL" id="JBJDQH010000003">
    <property type="protein sequence ID" value="MFK4265534.1"/>
    <property type="molecule type" value="Genomic_DNA"/>
</dbReference>
<keyword evidence="3" id="KW-1185">Reference proteome</keyword>